<dbReference type="RefSeq" id="WP_170163671.1">
    <property type="nucleotide sequence ID" value="NZ_REFR01000010.1"/>
</dbReference>
<dbReference type="SUPFAM" id="SSF46689">
    <property type="entry name" value="Homeodomain-like"/>
    <property type="match status" value="1"/>
</dbReference>
<name>A0A3M0CIK8_9PROT</name>
<dbReference type="Pfam" id="PF02909">
    <property type="entry name" value="TetR_C_1"/>
    <property type="match status" value="1"/>
</dbReference>
<dbReference type="SUPFAM" id="SSF48498">
    <property type="entry name" value="Tetracyclin repressor-like, C-terminal domain"/>
    <property type="match status" value="1"/>
</dbReference>
<sequence>MNNKLKERGRLGLSRAAIVQTAITLIEAEGETGFTMRKLAAKVGCDPMTVLYHVKSKAELERAMAEALNETIQLPDPKAPWRDRIVSLAQQCHTLAQRHPETFKLLLRFRGTGPADLRNTEVIYQALSDAGVPDSMIVDVGFGLYASVLGLAMAEIGGLLRPADATALEAIDALPVADYPALHRLLPSYAAESGGRTFETTLHMLLDGIEKYIRDRDLPR</sequence>
<dbReference type="InterPro" id="IPR036271">
    <property type="entry name" value="Tet_transcr_reg_TetR-rel_C_sf"/>
</dbReference>
<feature type="domain" description="HTH tetR-type" evidence="5">
    <location>
        <begin position="12"/>
        <end position="72"/>
    </location>
</feature>
<evidence type="ECO:0000256" key="4">
    <source>
        <dbReference type="PROSITE-ProRule" id="PRU00335"/>
    </source>
</evidence>
<protein>
    <submittedName>
        <fullName evidence="6">TetR family transcriptional regulator</fullName>
    </submittedName>
</protein>
<dbReference type="PANTHER" id="PTHR30055:SF151">
    <property type="entry name" value="TRANSCRIPTIONAL REGULATORY PROTEIN"/>
    <property type="match status" value="1"/>
</dbReference>
<reference evidence="6 7" key="1">
    <citation type="submission" date="2018-10" db="EMBL/GenBank/DDBJ databases">
        <title>Genomic Encyclopedia of Archaeal and Bacterial Type Strains, Phase II (KMG-II): from individual species to whole genera.</title>
        <authorList>
            <person name="Goeker M."/>
        </authorList>
    </citation>
    <scope>NUCLEOTIDE SEQUENCE [LARGE SCALE GENOMIC DNA]</scope>
    <source>
        <strain evidence="6 7">DSM 25217</strain>
    </source>
</reference>
<dbReference type="AlphaFoldDB" id="A0A3M0CIK8"/>
<dbReference type="PROSITE" id="PS50977">
    <property type="entry name" value="HTH_TETR_2"/>
    <property type="match status" value="1"/>
</dbReference>
<evidence type="ECO:0000256" key="2">
    <source>
        <dbReference type="ARBA" id="ARBA00023125"/>
    </source>
</evidence>
<evidence type="ECO:0000313" key="6">
    <source>
        <dbReference type="EMBL" id="RMB08685.1"/>
    </source>
</evidence>
<gene>
    <name evidence="6" type="ORF">BXY39_1321</name>
</gene>
<organism evidence="6 7">
    <name type="scientific">Eilatimonas milleporae</name>
    <dbReference type="NCBI Taxonomy" id="911205"/>
    <lineage>
        <taxon>Bacteria</taxon>
        <taxon>Pseudomonadati</taxon>
        <taxon>Pseudomonadota</taxon>
        <taxon>Alphaproteobacteria</taxon>
        <taxon>Kordiimonadales</taxon>
        <taxon>Kordiimonadaceae</taxon>
        <taxon>Eilatimonas</taxon>
    </lineage>
</organism>
<dbReference type="InterPro" id="IPR009057">
    <property type="entry name" value="Homeodomain-like_sf"/>
</dbReference>
<comment type="caution">
    <text evidence="6">The sequence shown here is derived from an EMBL/GenBank/DDBJ whole genome shotgun (WGS) entry which is preliminary data.</text>
</comment>
<evidence type="ECO:0000256" key="3">
    <source>
        <dbReference type="ARBA" id="ARBA00023163"/>
    </source>
</evidence>
<dbReference type="InParanoid" id="A0A3M0CIK8"/>
<dbReference type="InterPro" id="IPR050109">
    <property type="entry name" value="HTH-type_TetR-like_transc_reg"/>
</dbReference>
<evidence type="ECO:0000313" key="7">
    <source>
        <dbReference type="Proteomes" id="UP000271227"/>
    </source>
</evidence>
<evidence type="ECO:0000256" key="1">
    <source>
        <dbReference type="ARBA" id="ARBA00023015"/>
    </source>
</evidence>
<keyword evidence="2 4" id="KW-0238">DNA-binding</keyword>
<keyword evidence="1" id="KW-0805">Transcription regulation</keyword>
<dbReference type="EMBL" id="REFR01000010">
    <property type="protein sequence ID" value="RMB08685.1"/>
    <property type="molecule type" value="Genomic_DNA"/>
</dbReference>
<evidence type="ECO:0000259" key="5">
    <source>
        <dbReference type="PROSITE" id="PS50977"/>
    </source>
</evidence>
<accession>A0A3M0CIK8</accession>
<dbReference type="InterPro" id="IPR001647">
    <property type="entry name" value="HTH_TetR"/>
</dbReference>
<dbReference type="GO" id="GO:0045892">
    <property type="term" value="P:negative regulation of DNA-templated transcription"/>
    <property type="evidence" value="ECO:0007669"/>
    <property type="project" value="InterPro"/>
</dbReference>
<dbReference type="Proteomes" id="UP000271227">
    <property type="component" value="Unassembled WGS sequence"/>
</dbReference>
<keyword evidence="7" id="KW-1185">Reference proteome</keyword>
<proteinExistence type="predicted"/>
<dbReference type="PANTHER" id="PTHR30055">
    <property type="entry name" value="HTH-TYPE TRANSCRIPTIONAL REGULATOR RUTR"/>
    <property type="match status" value="1"/>
</dbReference>
<dbReference type="Gene3D" id="1.10.357.10">
    <property type="entry name" value="Tetracycline Repressor, domain 2"/>
    <property type="match status" value="1"/>
</dbReference>
<dbReference type="GO" id="GO:0000976">
    <property type="term" value="F:transcription cis-regulatory region binding"/>
    <property type="evidence" value="ECO:0007669"/>
    <property type="project" value="TreeGrafter"/>
</dbReference>
<feature type="DNA-binding region" description="H-T-H motif" evidence="4">
    <location>
        <begin position="35"/>
        <end position="54"/>
    </location>
</feature>
<keyword evidence="3" id="KW-0804">Transcription</keyword>
<dbReference type="GO" id="GO:0003700">
    <property type="term" value="F:DNA-binding transcription factor activity"/>
    <property type="evidence" value="ECO:0007669"/>
    <property type="project" value="TreeGrafter"/>
</dbReference>
<dbReference type="InterPro" id="IPR004111">
    <property type="entry name" value="Repressor_TetR_C"/>
</dbReference>